<organism evidence="2 3">
    <name type="scientific">Heterodera trifolii</name>
    <dbReference type="NCBI Taxonomy" id="157864"/>
    <lineage>
        <taxon>Eukaryota</taxon>
        <taxon>Metazoa</taxon>
        <taxon>Ecdysozoa</taxon>
        <taxon>Nematoda</taxon>
        <taxon>Chromadorea</taxon>
        <taxon>Rhabditida</taxon>
        <taxon>Tylenchina</taxon>
        <taxon>Tylenchomorpha</taxon>
        <taxon>Tylenchoidea</taxon>
        <taxon>Heteroderidae</taxon>
        <taxon>Heteroderinae</taxon>
        <taxon>Heterodera</taxon>
    </lineage>
</organism>
<name>A0ABD2I877_9BILA</name>
<dbReference type="InterPro" id="IPR000626">
    <property type="entry name" value="Ubiquitin-like_dom"/>
</dbReference>
<dbReference type="Pfam" id="PF00240">
    <property type="entry name" value="ubiquitin"/>
    <property type="match status" value="1"/>
</dbReference>
<protein>
    <recommendedName>
        <fullName evidence="1">Ubiquitin-like domain-containing protein</fullName>
    </recommendedName>
</protein>
<feature type="domain" description="Ubiquitin-like" evidence="1">
    <location>
        <begin position="33"/>
        <end position="88"/>
    </location>
</feature>
<evidence type="ECO:0000313" key="3">
    <source>
        <dbReference type="Proteomes" id="UP001620626"/>
    </source>
</evidence>
<keyword evidence="3" id="KW-1185">Reference proteome</keyword>
<sequence length="111" mass="12130">MADDSKTISSCGIKSLSKLSLSLKEKFGIKLAYNGTDYAIAVEATEKVSSLKTKIKKTIKHFENFQLKNITLSCNGNRLKDSQQIKEIYKECIGSGAISVIGVEPSPSRSK</sequence>
<accession>A0ABD2I877</accession>
<dbReference type="AlphaFoldDB" id="A0ABD2I877"/>
<dbReference type="SUPFAM" id="SSF54236">
    <property type="entry name" value="Ubiquitin-like"/>
    <property type="match status" value="1"/>
</dbReference>
<proteinExistence type="predicted"/>
<dbReference type="EMBL" id="JBICBT010001281">
    <property type="protein sequence ID" value="KAL3075297.1"/>
    <property type="molecule type" value="Genomic_DNA"/>
</dbReference>
<evidence type="ECO:0000259" key="1">
    <source>
        <dbReference type="Pfam" id="PF00240"/>
    </source>
</evidence>
<reference evidence="2 3" key="1">
    <citation type="submission" date="2024-10" db="EMBL/GenBank/DDBJ databases">
        <authorList>
            <person name="Kim D."/>
        </authorList>
    </citation>
    <scope>NUCLEOTIDE SEQUENCE [LARGE SCALE GENOMIC DNA]</scope>
    <source>
        <strain evidence="2">BH-2024</strain>
    </source>
</reference>
<dbReference type="Gene3D" id="3.10.20.90">
    <property type="entry name" value="Phosphatidylinositol 3-kinase Catalytic Subunit, Chain A, domain 1"/>
    <property type="match status" value="1"/>
</dbReference>
<evidence type="ECO:0000313" key="2">
    <source>
        <dbReference type="EMBL" id="KAL3075297.1"/>
    </source>
</evidence>
<dbReference type="InterPro" id="IPR029071">
    <property type="entry name" value="Ubiquitin-like_domsf"/>
</dbReference>
<comment type="caution">
    <text evidence="2">The sequence shown here is derived from an EMBL/GenBank/DDBJ whole genome shotgun (WGS) entry which is preliminary data.</text>
</comment>
<dbReference type="Proteomes" id="UP001620626">
    <property type="component" value="Unassembled WGS sequence"/>
</dbReference>
<gene>
    <name evidence="2" type="ORF">niasHT_033871</name>
</gene>